<name>M3YB54_MUSPF</name>
<protein>
    <submittedName>
        <fullName evidence="2">Uncharacterized protein</fullName>
    </submittedName>
</protein>
<dbReference type="EMBL" id="AEYP01035208">
    <property type="status" value="NOT_ANNOTATED_CDS"/>
    <property type="molecule type" value="Genomic_DNA"/>
</dbReference>
<dbReference type="EMBL" id="AEYP01035207">
    <property type="status" value="NOT_ANNOTATED_CDS"/>
    <property type="molecule type" value="Genomic_DNA"/>
</dbReference>
<dbReference type="InParanoid" id="M3YB54"/>
<dbReference type="AlphaFoldDB" id="M3YB54"/>
<dbReference type="EMBL" id="AEYP01035206">
    <property type="status" value="NOT_ANNOTATED_CDS"/>
    <property type="molecule type" value="Genomic_DNA"/>
</dbReference>
<dbReference type="HOGENOM" id="CLU_1721768_0_0_1"/>
<sequence>MAPVSRRPRGAWSEACRWCRGRPGATHPTPERGSKVSPGRRRSSSACAPSTAWGGRTFAPSAWFYLCVGAFKNSHLEATGPGHLSRCHEAFTRTQTSGSYSRRPPRNPRNSALQNQPLPYMPVNLQLKRRTRLPRSAGIRGSRCLREKGPFL</sequence>
<reference evidence="2" key="1">
    <citation type="submission" date="2024-06" db="UniProtKB">
        <authorList>
            <consortium name="Ensembl"/>
        </authorList>
    </citation>
    <scope>IDENTIFICATION</scope>
</reference>
<feature type="region of interest" description="Disordered" evidence="1">
    <location>
        <begin position="93"/>
        <end position="117"/>
    </location>
</feature>
<evidence type="ECO:0000256" key="1">
    <source>
        <dbReference type="SAM" id="MobiDB-lite"/>
    </source>
</evidence>
<organism evidence="2">
    <name type="scientific">Mustela putorius furo</name>
    <name type="common">European domestic ferret</name>
    <name type="synonym">Mustela furo</name>
    <dbReference type="NCBI Taxonomy" id="9669"/>
    <lineage>
        <taxon>Eukaryota</taxon>
        <taxon>Metazoa</taxon>
        <taxon>Chordata</taxon>
        <taxon>Craniata</taxon>
        <taxon>Vertebrata</taxon>
        <taxon>Euteleostomi</taxon>
        <taxon>Mammalia</taxon>
        <taxon>Eutheria</taxon>
        <taxon>Laurasiatheria</taxon>
        <taxon>Carnivora</taxon>
        <taxon>Caniformia</taxon>
        <taxon>Musteloidea</taxon>
        <taxon>Mustelidae</taxon>
        <taxon>Mustelinae</taxon>
        <taxon>Mustela</taxon>
    </lineage>
</organism>
<proteinExistence type="predicted"/>
<feature type="region of interest" description="Disordered" evidence="1">
    <location>
        <begin position="23"/>
        <end position="52"/>
    </location>
</feature>
<accession>M3YB54</accession>
<dbReference type="Ensembl" id="ENSMPUT00000008701.1">
    <property type="protein sequence ID" value="ENSMPUP00000008561.1"/>
    <property type="gene ID" value="ENSMPUG00000008630.1"/>
</dbReference>
<evidence type="ECO:0000313" key="2">
    <source>
        <dbReference type="Ensembl" id="ENSMPUP00000008561.1"/>
    </source>
</evidence>